<keyword evidence="2" id="KW-1185">Reference proteome</keyword>
<name>A0A8X6NBT6_NEPPI</name>
<organism evidence="1 2">
    <name type="scientific">Nephila pilipes</name>
    <name type="common">Giant wood spider</name>
    <name type="synonym">Nephila maculata</name>
    <dbReference type="NCBI Taxonomy" id="299642"/>
    <lineage>
        <taxon>Eukaryota</taxon>
        <taxon>Metazoa</taxon>
        <taxon>Ecdysozoa</taxon>
        <taxon>Arthropoda</taxon>
        <taxon>Chelicerata</taxon>
        <taxon>Arachnida</taxon>
        <taxon>Araneae</taxon>
        <taxon>Araneomorphae</taxon>
        <taxon>Entelegynae</taxon>
        <taxon>Araneoidea</taxon>
        <taxon>Nephilidae</taxon>
        <taxon>Nephila</taxon>
    </lineage>
</organism>
<comment type="caution">
    <text evidence="1">The sequence shown here is derived from an EMBL/GenBank/DDBJ whole genome shotgun (WGS) entry which is preliminary data.</text>
</comment>
<dbReference type="Proteomes" id="UP000887013">
    <property type="component" value="Unassembled WGS sequence"/>
</dbReference>
<dbReference type="AlphaFoldDB" id="A0A8X6NBT6"/>
<gene>
    <name evidence="1" type="ORF">NPIL_419191</name>
</gene>
<evidence type="ECO:0000313" key="1">
    <source>
        <dbReference type="EMBL" id="GFT06326.1"/>
    </source>
</evidence>
<evidence type="ECO:0000313" key="2">
    <source>
        <dbReference type="Proteomes" id="UP000887013"/>
    </source>
</evidence>
<protein>
    <submittedName>
        <fullName evidence="1">Uncharacterized protein</fullName>
    </submittedName>
</protein>
<accession>A0A8X6NBT6</accession>
<reference evidence="1" key="1">
    <citation type="submission" date="2020-08" db="EMBL/GenBank/DDBJ databases">
        <title>Multicomponent nature underlies the extraordinary mechanical properties of spider dragline silk.</title>
        <authorList>
            <person name="Kono N."/>
            <person name="Nakamura H."/>
            <person name="Mori M."/>
            <person name="Yoshida Y."/>
            <person name="Ohtoshi R."/>
            <person name="Malay A.D."/>
            <person name="Moran D.A.P."/>
            <person name="Tomita M."/>
            <person name="Numata K."/>
            <person name="Arakawa K."/>
        </authorList>
    </citation>
    <scope>NUCLEOTIDE SEQUENCE</scope>
</reference>
<dbReference type="EMBL" id="BMAW01056545">
    <property type="protein sequence ID" value="GFT06326.1"/>
    <property type="molecule type" value="Genomic_DNA"/>
</dbReference>
<proteinExistence type="predicted"/>
<sequence>MPANKVFIYFCLADRVSVVHVIPYVTVQDAALSLSILDRKEHGLAHGNLTLSNTIRSFRTKPSLAHSHSVATCRKSYGWAINRLVPPTYSAQFLAFTPLNSGS</sequence>